<sequence length="190" mass="21923">MAPEVQNRAPEQQGRRCKSDKLIGPQSDIHPVGRTFYHLYNRLLYHHIPKPTTYNDILYEAGYILQAKMRAAVVVYSTELNRAVKYCVETNPKDRADAYALYRATKCSMEQWRAVAEVEAATATRNGLPPQCFPQQRFETDPHFAELYRQHNHARIWVIFKPPAAKQSKAILMCWLVLMVWKMIAGMKAG</sequence>
<dbReference type="Proteomes" id="UP001590951">
    <property type="component" value="Unassembled WGS sequence"/>
</dbReference>
<feature type="domain" description="Protein kinase" evidence="2">
    <location>
        <begin position="1"/>
        <end position="113"/>
    </location>
</feature>
<dbReference type="SUPFAM" id="SSF56112">
    <property type="entry name" value="Protein kinase-like (PK-like)"/>
    <property type="match status" value="1"/>
</dbReference>
<protein>
    <recommendedName>
        <fullName evidence="2">Protein kinase domain-containing protein</fullName>
    </recommendedName>
</protein>
<evidence type="ECO:0000259" key="2">
    <source>
        <dbReference type="PROSITE" id="PS50011"/>
    </source>
</evidence>
<evidence type="ECO:0000313" key="3">
    <source>
        <dbReference type="EMBL" id="KAL2056869.1"/>
    </source>
</evidence>
<keyword evidence="4" id="KW-1185">Reference proteome</keyword>
<gene>
    <name evidence="3" type="ORF">ABVK25_002608</name>
</gene>
<organism evidence="3 4">
    <name type="scientific">Lepraria finkii</name>
    <dbReference type="NCBI Taxonomy" id="1340010"/>
    <lineage>
        <taxon>Eukaryota</taxon>
        <taxon>Fungi</taxon>
        <taxon>Dikarya</taxon>
        <taxon>Ascomycota</taxon>
        <taxon>Pezizomycotina</taxon>
        <taxon>Lecanoromycetes</taxon>
        <taxon>OSLEUM clade</taxon>
        <taxon>Lecanoromycetidae</taxon>
        <taxon>Lecanorales</taxon>
        <taxon>Lecanorineae</taxon>
        <taxon>Stereocaulaceae</taxon>
        <taxon>Lepraria</taxon>
    </lineage>
</organism>
<dbReference type="InterPro" id="IPR011009">
    <property type="entry name" value="Kinase-like_dom_sf"/>
</dbReference>
<reference evidence="3 4" key="1">
    <citation type="submission" date="2024-09" db="EMBL/GenBank/DDBJ databases">
        <title>Rethinking Asexuality: The Enigmatic Case of Functional Sexual Genes in Lepraria (Stereocaulaceae).</title>
        <authorList>
            <person name="Doellman M."/>
            <person name="Sun Y."/>
            <person name="Barcenas-Pena A."/>
            <person name="Lumbsch H.T."/>
            <person name="Grewe F."/>
        </authorList>
    </citation>
    <scope>NUCLEOTIDE SEQUENCE [LARGE SCALE GENOMIC DNA]</scope>
    <source>
        <strain evidence="3 4">Grewe 0041</strain>
    </source>
</reference>
<evidence type="ECO:0000256" key="1">
    <source>
        <dbReference type="SAM" id="MobiDB-lite"/>
    </source>
</evidence>
<dbReference type="InterPro" id="IPR000719">
    <property type="entry name" value="Prot_kinase_dom"/>
</dbReference>
<name>A0ABR4BJC5_9LECA</name>
<dbReference type="EMBL" id="JBHFEH010000006">
    <property type="protein sequence ID" value="KAL2056869.1"/>
    <property type="molecule type" value="Genomic_DNA"/>
</dbReference>
<accession>A0ABR4BJC5</accession>
<comment type="caution">
    <text evidence="3">The sequence shown here is derived from an EMBL/GenBank/DDBJ whole genome shotgun (WGS) entry which is preliminary data.</text>
</comment>
<dbReference type="PROSITE" id="PS50011">
    <property type="entry name" value="PROTEIN_KINASE_DOM"/>
    <property type="match status" value="1"/>
</dbReference>
<proteinExistence type="predicted"/>
<feature type="region of interest" description="Disordered" evidence="1">
    <location>
        <begin position="1"/>
        <end position="26"/>
    </location>
</feature>
<evidence type="ECO:0000313" key="4">
    <source>
        <dbReference type="Proteomes" id="UP001590951"/>
    </source>
</evidence>